<name>A0AAP0JKB9_9MAGN</name>
<gene>
    <name evidence="2" type="ORF">Syun_014794</name>
</gene>
<dbReference type="AlphaFoldDB" id="A0AAP0JKB9"/>
<dbReference type="PANTHER" id="PTHR31374">
    <property type="entry name" value="AUXIN-INDUCED PROTEIN-LIKE-RELATED"/>
    <property type="match status" value="1"/>
</dbReference>
<proteinExistence type="inferred from homology"/>
<evidence type="ECO:0008006" key="4">
    <source>
        <dbReference type="Google" id="ProtNLM"/>
    </source>
</evidence>
<keyword evidence="3" id="KW-1185">Reference proteome</keyword>
<comment type="caution">
    <text evidence="2">The sequence shown here is derived from an EMBL/GenBank/DDBJ whole genome shotgun (WGS) entry which is preliminary data.</text>
</comment>
<evidence type="ECO:0000256" key="1">
    <source>
        <dbReference type="ARBA" id="ARBA00006974"/>
    </source>
</evidence>
<dbReference type="EMBL" id="JBBNAF010000006">
    <property type="protein sequence ID" value="KAK9135464.1"/>
    <property type="molecule type" value="Genomic_DNA"/>
</dbReference>
<comment type="similarity">
    <text evidence="1">Belongs to the ARG7 family.</text>
</comment>
<evidence type="ECO:0000313" key="3">
    <source>
        <dbReference type="Proteomes" id="UP001420932"/>
    </source>
</evidence>
<evidence type="ECO:0000313" key="2">
    <source>
        <dbReference type="EMBL" id="KAK9135464.1"/>
    </source>
</evidence>
<dbReference type="Pfam" id="PF02519">
    <property type="entry name" value="Auxin_inducible"/>
    <property type="match status" value="1"/>
</dbReference>
<dbReference type="GO" id="GO:0009733">
    <property type="term" value="P:response to auxin"/>
    <property type="evidence" value="ECO:0007669"/>
    <property type="project" value="InterPro"/>
</dbReference>
<reference evidence="2 3" key="1">
    <citation type="submission" date="2024-01" db="EMBL/GenBank/DDBJ databases">
        <title>Genome assemblies of Stephania.</title>
        <authorList>
            <person name="Yang L."/>
        </authorList>
    </citation>
    <scope>NUCLEOTIDE SEQUENCE [LARGE SCALE GENOMIC DNA]</scope>
    <source>
        <strain evidence="2">YNDBR</strain>
        <tissue evidence="2">Leaf</tissue>
    </source>
</reference>
<accession>A0AAP0JKB9</accession>
<dbReference type="Proteomes" id="UP001420932">
    <property type="component" value="Unassembled WGS sequence"/>
</dbReference>
<dbReference type="PANTHER" id="PTHR31374:SF216">
    <property type="entry name" value="SAUR-LIKE AUXIN-RESPONSIVE PROTEIN FAMILY"/>
    <property type="match status" value="1"/>
</dbReference>
<sequence length="132" mass="15032">MKNSTLSVLLKKICCCGSKSFSSDPSKGHIRVRVGDSVLCKFELEANFLDHPLFEQLLQLSGEEFGYSYDGALRIACEIDLFQYLVELLRTRNPLAHCMDFKDLVSKRSTHRIGQSFYRSHALSLISLPQWS</sequence>
<protein>
    <recommendedName>
        <fullName evidence="4">Small auxin up regulated protein</fullName>
    </recommendedName>
</protein>
<organism evidence="2 3">
    <name type="scientific">Stephania yunnanensis</name>
    <dbReference type="NCBI Taxonomy" id="152371"/>
    <lineage>
        <taxon>Eukaryota</taxon>
        <taxon>Viridiplantae</taxon>
        <taxon>Streptophyta</taxon>
        <taxon>Embryophyta</taxon>
        <taxon>Tracheophyta</taxon>
        <taxon>Spermatophyta</taxon>
        <taxon>Magnoliopsida</taxon>
        <taxon>Ranunculales</taxon>
        <taxon>Menispermaceae</taxon>
        <taxon>Menispermoideae</taxon>
        <taxon>Cissampelideae</taxon>
        <taxon>Stephania</taxon>
    </lineage>
</organism>
<dbReference type="InterPro" id="IPR003676">
    <property type="entry name" value="SAUR_fam"/>
</dbReference>